<evidence type="ECO:0000259" key="3">
    <source>
        <dbReference type="Pfam" id="PF00534"/>
    </source>
</evidence>
<dbReference type="AlphaFoldDB" id="A0AB37Z5B3"/>
<dbReference type="SUPFAM" id="SSF53756">
    <property type="entry name" value="UDP-Glycosyltransferase/glycogen phosphorylase"/>
    <property type="match status" value="1"/>
</dbReference>
<evidence type="ECO:0000256" key="1">
    <source>
        <dbReference type="ARBA" id="ARBA00022676"/>
    </source>
</evidence>
<dbReference type="EMBL" id="FMTL01000001">
    <property type="protein sequence ID" value="SCW46169.1"/>
    <property type="molecule type" value="Genomic_DNA"/>
</dbReference>
<keyword evidence="2 4" id="KW-0808">Transferase</keyword>
<feature type="domain" description="Glycosyl transferase family 1" evidence="3">
    <location>
        <begin position="200"/>
        <end position="340"/>
    </location>
</feature>
<evidence type="ECO:0000313" key="4">
    <source>
        <dbReference type="EMBL" id="SCW46169.1"/>
    </source>
</evidence>
<dbReference type="InterPro" id="IPR001296">
    <property type="entry name" value="Glyco_trans_1"/>
</dbReference>
<sequence length="369" mass="39605">MAGGMDILNVVWSGGPAFSSIHMVHRSILGFSAADSRIATLVLAEGDAGVLAEVGDVTALGLASRRLKGKGRYACCRYFDRRALAKRIERMQPRFLILDGMGVAGYLLPFLHGLAGTQVIVVFHGSKTFKPAEAAMLRNYSSELLTLVAVSQTLANEVQGQIGRHVHNGRLALDPDGLRGSLESCATARRVLGLPEQVGRVIGAIGRLVPEKGFALLLEAGALWLREHPDDCLVIVGEGDEHARLLALARELGISGQVHLVGHHPQASRLLLAFDLVCLPSEQEGFGLVLSEAVIAGVPVLASDLAVFREQLPGDVPLLPVAQPMVWSKAIDKALRGDLSALAASQYQQLSPEVSWERFSQFYRHLLAG</sequence>
<gene>
    <name evidence="4" type="ORF">SAMN05216370_1400</name>
</gene>
<protein>
    <submittedName>
        <fullName evidence="4">Glycosyl transferases group 1</fullName>
    </submittedName>
</protein>
<reference evidence="4 5" key="1">
    <citation type="submission" date="2016-10" db="EMBL/GenBank/DDBJ databases">
        <authorList>
            <person name="Varghese N."/>
            <person name="Submissions S."/>
        </authorList>
    </citation>
    <scope>NUCLEOTIDE SEQUENCE [LARGE SCALE GENOMIC DNA]</scope>
    <source>
        <strain evidence="4 5">DSM 17833</strain>
    </source>
</reference>
<dbReference type="Gene3D" id="3.40.50.2000">
    <property type="entry name" value="Glycogen Phosphorylase B"/>
    <property type="match status" value="2"/>
</dbReference>
<keyword evidence="5" id="KW-1185">Reference proteome</keyword>
<keyword evidence="1" id="KW-0328">Glycosyltransferase</keyword>
<proteinExistence type="predicted"/>
<name>A0AB37Z5B3_9PSED</name>
<dbReference type="GO" id="GO:0016757">
    <property type="term" value="F:glycosyltransferase activity"/>
    <property type="evidence" value="ECO:0007669"/>
    <property type="project" value="UniProtKB-KW"/>
</dbReference>
<dbReference type="Proteomes" id="UP000242418">
    <property type="component" value="Unassembled WGS sequence"/>
</dbReference>
<evidence type="ECO:0000313" key="5">
    <source>
        <dbReference type="Proteomes" id="UP000242418"/>
    </source>
</evidence>
<dbReference type="PANTHER" id="PTHR12526:SF510">
    <property type="entry name" value="D-INOSITOL 3-PHOSPHATE GLYCOSYLTRANSFERASE"/>
    <property type="match status" value="1"/>
</dbReference>
<comment type="caution">
    <text evidence="4">The sequence shown here is derived from an EMBL/GenBank/DDBJ whole genome shotgun (WGS) entry which is preliminary data.</text>
</comment>
<dbReference type="GO" id="GO:1901135">
    <property type="term" value="P:carbohydrate derivative metabolic process"/>
    <property type="evidence" value="ECO:0007669"/>
    <property type="project" value="UniProtKB-ARBA"/>
</dbReference>
<dbReference type="Pfam" id="PF00534">
    <property type="entry name" value="Glycos_transf_1"/>
    <property type="match status" value="1"/>
</dbReference>
<organism evidence="4 5">
    <name type="scientific">Pseudomonas peli</name>
    <dbReference type="NCBI Taxonomy" id="592361"/>
    <lineage>
        <taxon>Bacteria</taxon>
        <taxon>Pseudomonadati</taxon>
        <taxon>Pseudomonadota</taxon>
        <taxon>Gammaproteobacteria</taxon>
        <taxon>Pseudomonadales</taxon>
        <taxon>Pseudomonadaceae</taxon>
        <taxon>Pseudomonas</taxon>
    </lineage>
</organism>
<evidence type="ECO:0000256" key="2">
    <source>
        <dbReference type="ARBA" id="ARBA00022679"/>
    </source>
</evidence>
<accession>A0AB37Z5B3</accession>
<dbReference type="PANTHER" id="PTHR12526">
    <property type="entry name" value="GLYCOSYLTRANSFERASE"/>
    <property type="match status" value="1"/>
</dbReference>